<dbReference type="EMBL" id="JAHUTI010009912">
    <property type="protein sequence ID" value="MED6234713.1"/>
    <property type="molecule type" value="Genomic_DNA"/>
</dbReference>
<comment type="caution">
    <text evidence="2">The sequence shown here is derived from an EMBL/GenBank/DDBJ whole genome shotgun (WGS) entry which is preliminary data.</text>
</comment>
<feature type="coiled-coil region" evidence="1">
    <location>
        <begin position="9"/>
        <end position="43"/>
    </location>
</feature>
<dbReference type="Proteomes" id="UP001345963">
    <property type="component" value="Unassembled WGS sequence"/>
</dbReference>
<evidence type="ECO:0000313" key="3">
    <source>
        <dbReference type="Proteomes" id="UP001345963"/>
    </source>
</evidence>
<name>A0ABU7AA59_9TELE</name>
<organism evidence="2 3">
    <name type="scientific">Ataeniobius toweri</name>
    <dbReference type="NCBI Taxonomy" id="208326"/>
    <lineage>
        <taxon>Eukaryota</taxon>
        <taxon>Metazoa</taxon>
        <taxon>Chordata</taxon>
        <taxon>Craniata</taxon>
        <taxon>Vertebrata</taxon>
        <taxon>Euteleostomi</taxon>
        <taxon>Actinopterygii</taxon>
        <taxon>Neopterygii</taxon>
        <taxon>Teleostei</taxon>
        <taxon>Neoteleostei</taxon>
        <taxon>Acanthomorphata</taxon>
        <taxon>Ovalentaria</taxon>
        <taxon>Atherinomorphae</taxon>
        <taxon>Cyprinodontiformes</taxon>
        <taxon>Goodeidae</taxon>
        <taxon>Ataeniobius</taxon>
    </lineage>
</organism>
<protein>
    <submittedName>
        <fullName evidence="2">Uncharacterized protein</fullName>
    </submittedName>
</protein>
<evidence type="ECO:0000256" key="1">
    <source>
        <dbReference type="SAM" id="Coils"/>
    </source>
</evidence>
<accession>A0ABU7AA59</accession>
<evidence type="ECO:0000313" key="2">
    <source>
        <dbReference type="EMBL" id="MED6234713.1"/>
    </source>
</evidence>
<keyword evidence="1" id="KW-0175">Coiled coil</keyword>
<sequence length="115" mass="13390">MLTMLKIQLIKLSDEIVALRSTMMELKDEINKLRKKCEDMDEHTRRCNVWILGVPETSESSCTTAVTKPLTEVLQLDTVREEVRRQAPSYCSQATNIKKYFENVLRFARSRVPLQ</sequence>
<keyword evidence="3" id="KW-1185">Reference proteome</keyword>
<gene>
    <name evidence="2" type="ORF">ATANTOWER_029436</name>
</gene>
<proteinExistence type="predicted"/>
<reference evidence="2 3" key="1">
    <citation type="submission" date="2021-07" db="EMBL/GenBank/DDBJ databases">
        <authorList>
            <person name="Palmer J.M."/>
        </authorList>
    </citation>
    <scope>NUCLEOTIDE SEQUENCE [LARGE SCALE GENOMIC DNA]</scope>
    <source>
        <strain evidence="2 3">AT_MEX2019</strain>
        <tissue evidence="2">Muscle</tissue>
    </source>
</reference>